<keyword evidence="3 5" id="KW-1133">Transmembrane helix</keyword>
<evidence type="ECO:0000259" key="6">
    <source>
        <dbReference type="Pfam" id="PF01694"/>
    </source>
</evidence>
<keyword evidence="2 5" id="KW-0812">Transmembrane</keyword>
<protein>
    <recommendedName>
        <fullName evidence="6">Peptidase S54 rhomboid domain-containing protein</fullName>
    </recommendedName>
</protein>
<feature type="transmembrane region" description="Helical" evidence="5">
    <location>
        <begin position="84"/>
        <end position="101"/>
    </location>
</feature>
<feature type="transmembrane region" description="Helical" evidence="5">
    <location>
        <begin position="131"/>
        <end position="149"/>
    </location>
</feature>
<feature type="transmembrane region" description="Helical" evidence="5">
    <location>
        <begin position="108"/>
        <end position="125"/>
    </location>
</feature>
<name>A0A5K7XGH0_9BACT</name>
<feature type="transmembrane region" description="Helical" evidence="5">
    <location>
        <begin position="199"/>
        <end position="218"/>
    </location>
</feature>
<keyword evidence="8" id="KW-1185">Reference proteome</keyword>
<organism evidence="7 8">
    <name type="scientific">Lacipirellula parvula</name>
    <dbReference type="NCBI Taxonomy" id="2650471"/>
    <lineage>
        <taxon>Bacteria</taxon>
        <taxon>Pseudomonadati</taxon>
        <taxon>Planctomycetota</taxon>
        <taxon>Planctomycetia</taxon>
        <taxon>Pirellulales</taxon>
        <taxon>Lacipirellulaceae</taxon>
        <taxon>Lacipirellula</taxon>
    </lineage>
</organism>
<evidence type="ECO:0000313" key="8">
    <source>
        <dbReference type="Proteomes" id="UP000326837"/>
    </source>
</evidence>
<dbReference type="NCBIfam" id="TIGR03902">
    <property type="entry name" value="rhom_GG_sort"/>
    <property type="match status" value="1"/>
</dbReference>
<sequence>MNTATSRNATNTSPAILPLAAVQRPEPAKFRGGGLLLLAIVGMGVVAWATPLAGEGWEFNRQAIANGEWSRLLTGHLVHWNFDHLLWDAATFLVLGVACLWRSVGRTAATLLAAAVAISGAIFFLQPEIETYRGLSGLDSALFTLLVASLWRESHRNGRRWLSVAAPLALATFLAKAAYETAAGATLFVDSGEAGFIPLASAHLIGGAVGAAIALLPANHSASAAHHA</sequence>
<feature type="transmembrane region" description="Helical" evidence="5">
    <location>
        <begin position="34"/>
        <end position="53"/>
    </location>
</feature>
<dbReference type="AlphaFoldDB" id="A0A5K7XGH0"/>
<gene>
    <name evidence="7" type="ORF">PLANPX_5596</name>
</gene>
<dbReference type="InterPro" id="IPR035952">
    <property type="entry name" value="Rhomboid-like_sf"/>
</dbReference>
<dbReference type="EMBL" id="AP021861">
    <property type="protein sequence ID" value="BBO35984.1"/>
    <property type="molecule type" value="Genomic_DNA"/>
</dbReference>
<feature type="transmembrane region" description="Helical" evidence="5">
    <location>
        <begin position="161"/>
        <end position="179"/>
    </location>
</feature>
<evidence type="ECO:0000313" key="7">
    <source>
        <dbReference type="EMBL" id="BBO35984.1"/>
    </source>
</evidence>
<dbReference type="Proteomes" id="UP000326837">
    <property type="component" value="Chromosome"/>
</dbReference>
<dbReference type="SUPFAM" id="SSF144091">
    <property type="entry name" value="Rhomboid-like"/>
    <property type="match status" value="1"/>
</dbReference>
<reference evidence="8" key="1">
    <citation type="submission" date="2019-10" db="EMBL/GenBank/DDBJ databases">
        <title>Lacipirellula parvula gen. nov., sp. nov., representing a lineage of planctomycetes widespread in freshwater anoxic habitats, and description of the family Lacipirellulaceae.</title>
        <authorList>
            <person name="Dedysh S.N."/>
            <person name="Kulichevskaya I.S."/>
            <person name="Beletsky A.V."/>
            <person name="Rakitin A.L."/>
            <person name="Mardanov A.V."/>
            <person name="Ivanova A.A."/>
            <person name="Saltykova V.X."/>
            <person name="Rijpstra W.I.C."/>
            <person name="Sinninghe Damste J.S."/>
            <person name="Ravin N.V."/>
        </authorList>
    </citation>
    <scope>NUCLEOTIDE SEQUENCE [LARGE SCALE GENOMIC DNA]</scope>
    <source>
        <strain evidence="8">PX69</strain>
    </source>
</reference>
<dbReference type="RefSeq" id="WP_152101245.1">
    <property type="nucleotide sequence ID" value="NZ_AP021861.1"/>
</dbReference>
<proteinExistence type="predicted"/>
<evidence type="ECO:0000256" key="2">
    <source>
        <dbReference type="ARBA" id="ARBA00022692"/>
    </source>
</evidence>
<dbReference type="GO" id="GO:0004252">
    <property type="term" value="F:serine-type endopeptidase activity"/>
    <property type="evidence" value="ECO:0007669"/>
    <property type="project" value="InterPro"/>
</dbReference>
<feature type="domain" description="Peptidase S54 rhomboid" evidence="6">
    <location>
        <begin position="67"/>
        <end position="216"/>
    </location>
</feature>
<comment type="subcellular location">
    <subcellularLocation>
        <location evidence="1">Membrane</location>
        <topology evidence="1">Multi-pass membrane protein</topology>
    </subcellularLocation>
</comment>
<dbReference type="InterPro" id="IPR023826">
    <property type="entry name" value="Rhom-like_SP_proteobac"/>
</dbReference>
<dbReference type="GO" id="GO:0016020">
    <property type="term" value="C:membrane"/>
    <property type="evidence" value="ECO:0007669"/>
    <property type="project" value="UniProtKB-SubCell"/>
</dbReference>
<accession>A0A5K7XGH0</accession>
<evidence type="ECO:0000256" key="4">
    <source>
        <dbReference type="ARBA" id="ARBA00023136"/>
    </source>
</evidence>
<evidence type="ECO:0000256" key="3">
    <source>
        <dbReference type="ARBA" id="ARBA00022989"/>
    </source>
</evidence>
<dbReference type="Gene3D" id="1.20.1540.10">
    <property type="entry name" value="Rhomboid-like"/>
    <property type="match status" value="1"/>
</dbReference>
<keyword evidence="4 5" id="KW-0472">Membrane</keyword>
<evidence type="ECO:0000256" key="5">
    <source>
        <dbReference type="SAM" id="Phobius"/>
    </source>
</evidence>
<dbReference type="KEGG" id="lpav:PLANPX_5596"/>
<dbReference type="InterPro" id="IPR022764">
    <property type="entry name" value="Peptidase_S54_rhomboid_dom"/>
</dbReference>
<evidence type="ECO:0000256" key="1">
    <source>
        <dbReference type="ARBA" id="ARBA00004141"/>
    </source>
</evidence>
<dbReference type="Pfam" id="PF01694">
    <property type="entry name" value="Rhomboid"/>
    <property type="match status" value="1"/>
</dbReference>